<sequence length="444" mass="46829">MLTDLEQTRRFAREDRARLDEECALTDRLAESLTTDGFGRHFVPERWGGCAGTFTALLDAVSVLSETCASTAWCGALYASHSRLASYLPEAGQRELWGGTPDVRIAASVVPPQGSAERAGDSWRLTGRWAAASGVRQAEWILLASWAPDPDGHARGAGPAAGSGGPAPGGREHRIFAVPRDQVRVLDNWHPVGLRGTGSSTVEADVLVPGHLTFTLRDLGRVQAHRARCHTVPFPLVAALIFAAPVLGACEGVLRTWWDRKAEWLDPAGGLTPRQASDQRVLATASAHIQAARLLLERAAQRADHAPVTPVLVAENQRDVTAAVELCCSATDELFRSSGIRVLDEGDPLQRAWRDITAARSHGTLNFDTAAASYTSALVAARGAEPGRGTAADLARGAAPEHAVAEASSGAEPARPAASTHPEPLANAEEAAAPARAAATEGAR</sequence>
<dbReference type="STRING" id="83656.B1H18_23170"/>
<dbReference type="Pfam" id="PF08028">
    <property type="entry name" value="Acyl-CoA_dh_2"/>
    <property type="match status" value="1"/>
</dbReference>
<accession>A0A1V4A489</accession>
<dbReference type="Proteomes" id="UP000190539">
    <property type="component" value="Unassembled WGS sequence"/>
</dbReference>
<keyword evidence="5" id="KW-1185">Reference proteome</keyword>
<feature type="region of interest" description="Disordered" evidence="2">
    <location>
        <begin position="152"/>
        <end position="172"/>
    </location>
</feature>
<dbReference type="InterPro" id="IPR009100">
    <property type="entry name" value="AcylCoA_DH/oxidase_NM_dom_sf"/>
</dbReference>
<dbReference type="RefSeq" id="WP_077970706.1">
    <property type="nucleotide sequence ID" value="NZ_MVFC01000023.1"/>
</dbReference>
<dbReference type="InterPro" id="IPR036250">
    <property type="entry name" value="AcylCo_DH-like_C"/>
</dbReference>
<dbReference type="Gene3D" id="2.40.110.10">
    <property type="entry name" value="Butyryl-CoA Dehydrogenase, subunit A, domain 2"/>
    <property type="match status" value="1"/>
</dbReference>
<dbReference type="PIRSF" id="PIRSF016578">
    <property type="entry name" value="HsaA"/>
    <property type="match status" value="1"/>
</dbReference>
<keyword evidence="1" id="KW-0560">Oxidoreductase</keyword>
<proteinExistence type="predicted"/>
<feature type="compositionally biased region" description="Gly residues" evidence="2">
    <location>
        <begin position="159"/>
        <end position="168"/>
    </location>
</feature>
<dbReference type="Gene3D" id="1.10.540.10">
    <property type="entry name" value="Acyl-CoA dehydrogenase/oxidase, N-terminal domain"/>
    <property type="match status" value="1"/>
</dbReference>
<gene>
    <name evidence="4" type="ORF">B1H18_23170</name>
</gene>
<feature type="domain" description="Acyl-CoA dehydrogenase C-terminal" evidence="3">
    <location>
        <begin position="240"/>
        <end position="366"/>
    </location>
</feature>
<dbReference type="SUPFAM" id="SSF47203">
    <property type="entry name" value="Acyl-CoA dehydrogenase C-terminal domain-like"/>
    <property type="match status" value="1"/>
</dbReference>
<dbReference type="InterPro" id="IPR013107">
    <property type="entry name" value="Acyl-CoA_DH_C"/>
</dbReference>
<feature type="compositionally biased region" description="Low complexity" evidence="2">
    <location>
        <begin position="422"/>
        <end position="444"/>
    </location>
</feature>
<comment type="caution">
    <text evidence="4">The sequence shown here is derived from an EMBL/GenBank/DDBJ whole genome shotgun (WGS) entry which is preliminary data.</text>
</comment>
<dbReference type="GO" id="GO:0050660">
    <property type="term" value="F:flavin adenine dinucleotide binding"/>
    <property type="evidence" value="ECO:0007669"/>
    <property type="project" value="InterPro"/>
</dbReference>
<feature type="region of interest" description="Disordered" evidence="2">
    <location>
        <begin position="396"/>
        <end position="444"/>
    </location>
</feature>
<name>A0A1V4A489_9ACTN</name>
<dbReference type="InterPro" id="IPR046373">
    <property type="entry name" value="Acyl-CoA_Oxase/DH_mid-dom_sf"/>
</dbReference>
<dbReference type="InterPro" id="IPR037069">
    <property type="entry name" value="AcylCoA_DH/ox_N_sf"/>
</dbReference>
<evidence type="ECO:0000259" key="3">
    <source>
        <dbReference type="Pfam" id="PF08028"/>
    </source>
</evidence>
<dbReference type="Gene3D" id="1.20.140.10">
    <property type="entry name" value="Butyryl-CoA Dehydrogenase, subunit A, domain 3"/>
    <property type="match status" value="1"/>
</dbReference>
<reference evidence="4 5" key="1">
    <citation type="submission" date="2017-02" db="EMBL/GenBank/DDBJ databases">
        <title>Draft Genome Sequence of Streptomyces tsukubaensis F601, a Producer of the immunosuppressant tacrolimus FK506.</title>
        <authorList>
            <person name="Zong G."/>
            <person name="Zhong C."/>
            <person name="Fu J."/>
            <person name="Qin R."/>
            <person name="Cao G."/>
        </authorList>
    </citation>
    <scope>NUCLEOTIDE SEQUENCE [LARGE SCALE GENOMIC DNA]</scope>
    <source>
        <strain evidence="4 5">F601</strain>
    </source>
</reference>
<dbReference type="SUPFAM" id="SSF56645">
    <property type="entry name" value="Acyl-CoA dehydrogenase NM domain-like"/>
    <property type="match status" value="1"/>
</dbReference>
<dbReference type="EMBL" id="MVFC01000023">
    <property type="protein sequence ID" value="OON75384.1"/>
    <property type="molecule type" value="Genomic_DNA"/>
</dbReference>
<organism evidence="4 5">
    <name type="scientific">Streptomyces tsukubensis</name>
    <dbReference type="NCBI Taxonomy" id="83656"/>
    <lineage>
        <taxon>Bacteria</taxon>
        <taxon>Bacillati</taxon>
        <taxon>Actinomycetota</taxon>
        <taxon>Actinomycetes</taxon>
        <taxon>Kitasatosporales</taxon>
        <taxon>Streptomycetaceae</taxon>
        <taxon>Streptomyces</taxon>
    </lineage>
</organism>
<evidence type="ECO:0000256" key="2">
    <source>
        <dbReference type="SAM" id="MobiDB-lite"/>
    </source>
</evidence>
<dbReference type="AlphaFoldDB" id="A0A1V4A489"/>
<evidence type="ECO:0000313" key="5">
    <source>
        <dbReference type="Proteomes" id="UP000190539"/>
    </source>
</evidence>
<dbReference type="GO" id="GO:0016627">
    <property type="term" value="F:oxidoreductase activity, acting on the CH-CH group of donors"/>
    <property type="evidence" value="ECO:0007669"/>
    <property type="project" value="InterPro"/>
</dbReference>
<evidence type="ECO:0000313" key="4">
    <source>
        <dbReference type="EMBL" id="OON75384.1"/>
    </source>
</evidence>
<evidence type="ECO:0000256" key="1">
    <source>
        <dbReference type="ARBA" id="ARBA00023002"/>
    </source>
</evidence>
<protein>
    <recommendedName>
        <fullName evidence="3">Acyl-CoA dehydrogenase C-terminal domain-containing protein</fullName>
    </recommendedName>
</protein>